<feature type="domain" description="TTI1 C-terminal TPR" evidence="2">
    <location>
        <begin position="715"/>
        <end position="900"/>
    </location>
</feature>
<dbReference type="OrthoDB" id="5865642at2759"/>
<name>A0A8S1HRJ3_9PELO</name>
<protein>
    <submittedName>
        <fullName evidence="3">Uncharacterized protein</fullName>
    </submittedName>
</protein>
<evidence type="ECO:0000259" key="1">
    <source>
        <dbReference type="Pfam" id="PF24173"/>
    </source>
</evidence>
<dbReference type="InterPro" id="IPR057566">
    <property type="entry name" value="TPR_TTI1_N"/>
</dbReference>
<accession>A0A8S1HRJ3</accession>
<gene>
    <name evidence="3" type="ORF">CAUJ_LOCUS13017</name>
</gene>
<reference evidence="3" key="1">
    <citation type="submission" date="2020-10" db="EMBL/GenBank/DDBJ databases">
        <authorList>
            <person name="Kikuchi T."/>
        </authorList>
    </citation>
    <scope>NUCLEOTIDE SEQUENCE</scope>
    <source>
        <strain evidence="3">NKZ352</strain>
    </source>
</reference>
<dbReference type="PANTHER" id="PTHR18460:SF3">
    <property type="entry name" value="TELO2-INTERACTING PROTEIN 1 HOMOLOG"/>
    <property type="match status" value="1"/>
</dbReference>
<dbReference type="PANTHER" id="PTHR18460">
    <property type="entry name" value="TEL2 INTERACTING PROTEIN 1 TTI1 FAMILY MEMBER"/>
    <property type="match status" value="1"/>
</dbReference>
<dbReference type="EMBL" id="CAJGYM010000086">
    <property type="protein sequence ID" value="CAD6197108.1"/>
    <property type="molecule type" value="Genomic_DNA"/>
</dbReference>
<proteinExistence type="predicted"/>
<dbReference type="Pfam" id="PF24173">
    <property type="entry name" value="TPR_TTI1_N"/>
    <property type="match status" value="1"/>
</dbReference>
<comment type="caution">
    <text evidence="3">The sequence shown here is derived from an EMBL/GenBank/DDBJ whole genome shotgun (WGS) entry which is preliminary data.</text>
</comment>
<dbReference type="InterPro" id="IPR057567">
    <property type="entry name" value="TPR_TTI1_C"/>
</dbReference>
<dbReference type="InterPro" id="IPR052587">
    <property type="entry name" value="TELO2-interacting_protein_1"/>
</dbReference>
<dbReference type="Proteomes" id="UP000835052">
    <property type="component" value="Unassembled WGS sequence"/>
</dbReference>
<feature type="domain" description="TTI1 N-terminal TPR" evidence="1">
    <location>
        <begin position="143"/>
        <end position="333"/>
    </location>
</feature>
<evidence type="ECO:0000313" key="3">
    <source>
        <dbReference type="EMBL" id="CAD6197108.1"/>
    </source>
</evidence>
<dbReference type="Gene3D" id="1.25.10.10">
    <property type="entry name" value="Leucine-rich Repeat Variant"/>
    <property type="match status" value="1"/>
</dbReference>
<dbReference type="SUPFAM" id="SSF48371">
    <property type="entry name" value="ARM repeat"/>
    <property type="match status" value="1"/>
</dbReference>
<dbReference type="Pfam" id="PF24181">
    <property type="entry name" value="TPR_TTI1_C"/>
    <property type="match status" value="1"/>
</dbReference>
<organism evidence="3 4">
    <name type="scientific">Caenorhabditis auriculariae</name>
    <dbReference type="NCBI Taxonomy" id="2777116"/>
    <lineage>
        <taxon>Eukaryota</taxon>
        <taxon>Metazoa</taxon>
        <taxon>Ecdysozoa</taxon>
        <taxon>Nematoda</taxon>
        <taxon>Chromadorea</taxon>
        <taxon>Rhabditida</taxon>
        <taxon>Rhabditina</taxon>
        <taxon>Rhabditomorpha</taxon>
        <taxon>Rhabditoidea</taxon>
        <taxon>Rhabditidae</taxon>
        <taxon>Peloderinae</taxon>
        <taxon>Caenorhabditis</taxon>
    </lineage>
</organism>
<keyword evidence="4" id="KW-1185">Reference proteome</keyword>
<dbReference type="GO" id="GO:0005737">
    <property type="term" value="C:cytoplasm"/>
    <property type="evidence" value="ECO:0007669"/>
    <property type="project" value="TreeGrafter"/>
</dbReference>
<evidence type="ECO:0000313" key="4">
    <source>
        <dbReference type="Proteomes" id="UP000835052"/>
    </source>
</evidence>
<sequence length="911" mass="101360">MTSQDFEQTRSLLSESITIQREGVDAAPTLEKLLPILQKVANGRGEARTTVGMAVLVAATPLLQTAQKTGNMSRIYARFAEAVEFAFDCIPDPVNIPLVPFKHLSPILCESVRQFPEDTPTAIAATSIVGNVLGFIFKSQWLRQGLYSPSFVPKLSNLLITFIEIAKNREKDVSLRKKSLKLVRILVECCPNEAIVVLSTLLPGISSKLANVASDGANDNAEVVEDCLAIVDEIVVKCLKDSTFEEEVSKKRTDCSEAILQLIVTRDDKWREEAALGVVELLKQLPSSLAKNRHESVRFALLRLLRDVFVECEKSFNGTLDVTIHDICLLLCDDVFEGTRILAEELSNVLRQRNPAGYELHLHEKLRQVAERLPVAVRAGDGATSLSQLKSVLLGLRTSLPALAAARSPSLLLVLQSLISSIRLDEKRLMITKQDPPENYDEFLNRFPLKYDIRSEDLATVCEVLATQTQGETLDWTSSELLGGSVGECFACSFVVCRFLVALEKSSDRTPDEALFISSMQPLLQVLEEYDATYVPPDDVIEGTSSISNVRPALACLSCVSLSILIQFLDRSEKKTKVVVDMLYVLLRQCSSETWMVAEAADFSIGRIAKRQNLSQSEFLNLYGSYVAHRILLASSSSTEHLTAAVVFSSFLQRVTDASFFESCRQISDLLLAILDSHEQKNTLLVLRALHSYIRAINVWFPEINVIEPATPSSSKQNDDVTEALVDEAKPTPPAEAVHAEKVLLRVKQMLLSPHLPVRLVALDVTFEGLWALRKIDDLLLPMVHQNWVSLMSIMRDEEPLARIAGLQVIARMADLSKSFVSRRIVTELWPLMEGLMRVELKRKAAYSQTASFRLQMAVLQTFPQIFRDIEANEEELSLLKPLLEDFSRKASHVELRKAADEGISLLSGIS</sequence>
<dbReference type="InterPro" id="IPR011989">
    <property type="entry name" value="ARM-like"/>
</dbReference>
<dbReference type="InterPro" id="IPR016024">
    <property type="entry name" value="ARM-type_fold"/>
</dbReference>
<evidence type="ECO:0000259" key="2">
    <source>
        <dbReference type="Pfam" id="PF24181"/>
    </source>
</evidence>
<dbReference type="AlphaFoldDB" id="A0A8S1HRJ3"/>